<dbReference type="Pfam" id="PF17479">
    <property type="entry name" value="DUF3048_C"/>
    <property type="match status" value="1"/>
</dbReference>
<sequence length="339" mass="37517">MLKQTVFSVATLLLLAGCNGSKEEVVEPISETKEPTVEEVEEIKEESAFTYPLTGLKVDEAATNRPIAVTVNNHPKARPQSGLHKADIVYEMLAEGDVTRLVAVYQSTYPQLVGPVRSSRTYFIDIAKGFDSIYIAHGYSPDAKAVLSSGEIDHLNGMQYDGTLFHRASDRQAPHNSYITFENILKGADKLGFETVAVPTPLTFSEEGTEGQNQQSFSVSYYNNSDFTSQYQFDSTTSSYSRYNKGTQLIDKESQEPITLSNIFVIETDHEVVDSVGRRDIDLTSGGSGYLFQNGFKLDVKWKNENGILIPYGEKGPLPFIPGQTWVHIVPSLSSVQMD</sequence>
<keyword evidence="4" id="KW-1185">Reference proteome</keyword>
<dbReference type="InterPro" id="IPR021416">
    <property type="entry name" value="DUF3048_N"/>
</dbReference>
<dbReference type="Gene3D" id="3.50.90.10">
    <property type="entry name" value="YerB-like"/>
    <property type="match status" value="1"/>
</dbReference>
<name>A0A147KC91_9BACI</name>
<evidence type="ECO:0000259" key="1">
    <source>
        <dbReference type="Pfam" id="PF11258"/>
    </source>
</evidence>
<feature type="domain" description="DUF3048" evidence="1">
    <location>
        <begin position="53"/>
        <end position="193"/>
    </location>
</feature>
<reference evidence="3 4" key="1">
    <citation type="journal article" date="2016" name="Front. Microbiol.">
        <title>Microevolution Analysis of Bacillus coahuilensis Unveils Differences in Phosphorus Acquisition Strategies and Their Regulation.</title>
        <authorList>
            <person name="Gomez-Lunar Z."/>
            <person name="Hernandez-Gonzalez I."/>
            <person name="Rodriguez-Torres M.D."/>
            <person name="Souza V."/>
            <person name="Olmedo-Alvarez G."/>
        </authorList>
    </citation>
    <scope>NUCLEOTIDE SEQUENCE [LARGE SCALE GENOMIC DNA]</scope>
    <source>
        <strain evidence="4">p1.1.43</strain>
    </source>
</reference>
<evidence type="ECO:0000313" key="4">
    <source>
        <dbReference type="Proteomes" id="UP000074108"/>
    </source>
</evidence>
<dbReference type="RefSeq" id="WP_059350035.1">
    <property type="nucleotide sequence ID" value="NZ_LDYG01000002.1"/>
</dbReference>
<proteinExistence type="predicted"/>
<dbReference type="SUPFAM" id="SSF159774">
    <property type="entry name" value="YerB-like"/>
    <property type="match status" value="1"/>
</dbReference>
<accession>A0A147KC91</accession>
<dbReference type="InterPro" id="IPR023158">
    <property type="entry name" value="YerB-like_sf"/>
</dbReference>
<dbReference type="EMBL" id="LDYG01000002">
    <property type="protein sequence ID" value="KUP09231.1"/>
    <property type="molecule type" value="Genomic_DNA"/>
</dbReference>
<dbReference type="OrthoDB" id="9779102at2"/>
<dbReference type="AlphaFoldDB" id="A0A147KC91"/>
<protein>
    <submittedName>
        <fullName evidence="3">Lipoprotein YerB</fullName>
    </submittedName>
</protein>
<feature type="domain" description="DUF3048" evidence="2">
    <location>
        <begin position="219"/>
        <end position="327"/>
    </location>
</feature>
<evidence type="ECO:0000313" key="3">
    <source>
        <dbReference type="EMBL" id="KUP09231.1"/>
    </source>
</evidence>
<gene>
    <name evidence="3" type="ORF">Q75_00960</name>
</gene>
<dbReference type="PROSITE" id="PS51257">
    <property type="entry name" value="PROKAR_LIPOPROTEIN"/>
    <property type="match status" value="1"/>
</dbReference>
<organism evidence="3 4">
    <name type="scientific">Bacillus coahuilensis p1.1.43</name>
    <dbReference type="NCBI Taxonomy" id="1150625"/>
    <lineage>
        <taxon>Bacteria</taxon>
        <taxon>Bacillati</taxon>
        <taxon>Bacillota</taxon>
        <taxon>Bacilli</taxon>
        <taxon>Bacillales</taxon>
        <taxon>Bacillaceae</taxon>
        <taxon>Bacillus</taxon>
    </lineage>
</organism>
<dbReference type="STRING" id="1150625.Q75_00960"/>
<dbReference type="Proteomes" id="UP000074108">
    <property type="component" value="Unassembled WGS sequence"/>
</dbReference>
<dbReference type="PATRIC" id="fig|1150625.3.peg.198"/>
<dbReference type="InterPro" id="IPR035328">
    <property type="entry name" value="DUF3048_C"/>
</dbReference>
<evidence type="ECO:0000259" key="2">
    <source>
        <dbReference type="Pfam" id="PF17479"/>
    </source>
</evidence>
<comment type="caution">
    <text evidence="3">The sequence shown here is derived from an EMBL/GenBank/DDBJ whole genome shotgun (WGS) entry which is preliminary data.</text>
</comment>
<keyword evidence="3" id="KW-0449">Lipoprotein</keyword>
<dbReference type="Pfam" id="PF11258">
    <property type="entry name" value="DUF3048"/>
    <property type="match status" value="1"/>
</dbReference>